<dbReference type="EC" id="3.1.1.29" evidence="4"/>
<keyword evidence="4" id="KW-0378">Hydrolase</keyword>
<comment type="similarity">
    <text evidence="1">Belongs to the prokaryotic/mitochondrial release factor family.</text>
</comment>
<dbReference type="SUPFAM" id="SSF75620">
    <property type="entry name" value="Release factor"/>
    <property type="match status" value="1"/>
</dbReference>
<dbReference type="GO" id="GO:0003747">
    <property type="term" value="F:translation release factor activity"/>
    <property type="evidence" value="ECO:0007669"/>
    <property type="project" value="InterPro"/>
</dbReference>
<dbReference type="PANTHER" id="PTHR47814:SF1">
    <property type="entry name" value="PEPTIDYL-TRNA HYDROLASE ARFB"/>
    <property type="match status" value="1"/>
</dbReference>
<sequence length="140" mass="15768">MMLHVSGTLYLDEREIVFTMIRAQGAGGQNVNKVSSAVHLRFDVRASALPDRVKEALLALRDYRVTKEGDIVIKAQSHRSQELNRAEAIERLLDMVREAARPVVLRRATRPTLASKRRRVEGKTQRGAVKRLRGRVQDGG</sequence>
<evidence type="ECO:0000313" key="4">
    <source>
        <dbReference type="EMBL" id="SAI55008.1"/>
    </source>
</evidence>
<proteinExistence type="inferred from homology"/>
<evidence type="ECO:0000256" key="2">
    <source>
        <dbReference type="SAM" id="MobiDB-lite"/>
    </source>
</evidence>
<dbReference type="PROSITE" id="PS00745">
    <property type="entry name" value="RF_PROK_I"/>
    <property type="match status" value="1"/>
</dbReference>
<feature type="region of interest" description="Disordered" evidence="2">
    <location>
        <begin position="110"/>
        <end position="140"/>
    </location>
</feature>
<dbReference type="GO" id="GO:0004045">
    <property type="term" value="F:peptidyl-tRNA hydrolase activity"/>
    <property type="evidence" value="ECO:0007669"/>
    <property type="project" value="UniProtKB-EC"/>
</dbReference>
<dbReference type="PANTHER" id="PTHR47814">
    <property type="entry name" value="PEPTIDYL-TRNA HYDROLASE ARFB"/>
    <property type="match status" value="1"/>
</dbReference>
<dbReference type="InterPro" id="IPR045853">
    <property type="entry name" value="Pep_chain_release_fac_I_sf"/>
</dbReference>
<evidence type="ECO:0000256" key="1">
    <source>
        <dbReference type="ARBA" id="ARBA00010835"/>
    </source>
</evidence>
<accession>A0A157RAK7</accession>
<protein>
    <submittedName>
        <fullName evidence="4">Peptidyl-tRNA hydrolase domain-containing protein</fullName>
        <ecNumber evidence="4">3.1.1.29</ecNumber>
    </submittedName>
</protein>
<dbReference type="NCBIfam" id="NF006718">
    <property type="entry name" value="PRK09256.1"/>
    <property type="match status" value="1"/>
</dbReference>
<evidence type="ECO:0000313" key="5">
    <source>
        <dbReference type="Proteomes" id="UP000077037"/>
    </source>
</evidence>
<dbReference type="GO" id="GO:0072344">
    <property type="term" value="P:rescue of stalled ribosome"/>
    <property type="evidence" value="ECO:0007669"/>
    <property type="project" value="TreeGrafter"/>
</dbReference>
<dbReference type="Gene3D" id="3.30.160.20">
    <property type="match status" value="1"/>
</dbReference>
<organism evidence="4 5">
    <name type="scientific">Bordetella ansorpii</name>
    <dbReference type="NCBI Taxonomy" id="288768"/>
    <lineage>
        <taxon>Bacteria</taxon>
        <taxon>Pseudomonadati</taxon>
        <taxon>Pseudomonadota</taxon>
        <taxon>Betaproteobacteria</taxon>
        <taxon>Burkholderiales</taxon>
        <taxon>Alcaligenaceae</taxon>
        <taxon>Bordetella</taxon>
    </lineage>
</organism>
<dbReference type="AlphaFoldDB" id="A0A157RAK7"/>
<dbReference type="GO" id="GO:0043022">
    <property type="term" value="F:ribosome binding"/>
    <property type="evidence" value="ECO:0007669"/>
    <property type="project" value="TreeGrafter"/>
</dbReference>
<dbReference type="EMBL" id="FKBS01000029">
    <property type="protein sequence ID" value="SAI55008.1"/>
    <property type="molecule type" value="Genomic_DNA"/>
</dbReference>
<feature type="domain" description="Prokaryotic-type class I peptide chain release factors" evidence="3">
    <location>
        <begin position="22"/>
        <end position="38"/>
    </location>
</feature>
<gene>
    <name evidence="4" type="primary">yaeJ</name>
    <name evidence="4" type="ORF">SAMEA1982600_04572</name>
</gene>
<reference evidence="4 5" key="1">
    <citation type="submission" date="2016-03" db="EMBL/GenBank/DDBJ databases">
        <authorList>
            <consortium name="Pathogen Informatics"/>
        </authorList>
    </citation>
    <scope>NUCLEOTIDE SEQUENCE [LARGE SCALE GENOMIC DNA]</scope>
    <source>
        <strain evidence="4 5">NCTC13364</strain>
    </source>
</reference>
<dbReference type="Pfam" id="PF00472">
    <property type="entry name" value="RF-1"/>
    <property type="match status" value="1"/>
</dbReference>
<dbReference type="Proteomes" id="UP000077037">
    <property type="component" value="Unassembled WGS sequence"/>
</dbReference>
<name>A0A157RAK7_9BORD</name>
<evidence type="ECO:0000259" key="3">
    <source>
        <dbReference type="PROSITE" id="PS00745"/>
    </source>
</evidence>
<dbReference type="InterPro" id="IPR000352">
    <property type="entry name" value="Pep_chain_release_fac_I"/>
</dbReference>